<protein>
    <recommendedName>
        <fullName evidence="2">RNA helicase</fullName>
        <ecNumber evidence="2">3.6.4.13</ecNumber>
    </recommendedName>
</protein>
<dbReference type="Pfam" id="PF04408">
    <property type="entry name" value="WHD_HA2"/>
    <property type="match status" value="1"/>
</dbReference>
<keyword evidence="6" id="KW-0067">ATP-binding</keyword>
<evidence type="ECO:0000256" key="3">
    <source>
        <dbReference type="ARBA" id="ARBA00022741"/>
    </source>
</evidence>
<feature type="compositionally biased region" description="Polar residues" evidence="8">
    <location>
        <begin position="61"/>
        <end position="72"/>
    </location>
</feature>
<evidence type="ECO:0000256" key="5">
    <source>
        <dbReference type="ARBA" id="ARBA00022806"/>
    </source>
</evidence>
<dbReference type="PROSITE" id="PS51192">
    <property type="entry name" value="HELICASE_ATP_BIND_1"/>
    <property type="match status" value="1"/>
</dbReference>
<gene>
    <name evidence="11" type="ORF">BSAL_70755</name>
</gene>
<feature type="domain" description="Helicase ATP-binding" evidence="9">
    <location>
        <begin position="94"/>
        <end position="267"/>
    </location>
</feature>
<evidence type="ECO:0000256" key="1">
    <source>
        <dbReference type="ARBA" id="ARBA00008792"/>
    </source>
</evidence>
<dbReference type="InterPro" id="IPR027417">
    <property type="entry name" value="P-loop_NTPase"/>
</dbReference>
<keyword evidence="3" id="KW-0547">Nucleotide-binding</keyword>
<dbReference type="InterPro" id="IPR014001">
    <property type="entry name" value="Helicase_ATP-bd"/>
</dbReference>
<dbReference type="GO" id="GO:0016787">
    <property type="term" value="F:hydrolase activity"/>
    <property type="evidence" value="ECO:0007669"/>
    <property type="project" value="UniProtKB-KW"/>
</dbReference>
<feature type="compositionally biased region" description="Low complexity" evidence="8">
    <location>
        <begin position="51"/>
        <end position="60"/>
    </location>
</feature>
<sequence>MSGLNRNRFQDLKSNRFGSEKNSQQQHVNVKPSQSDLAAARVQQMARDKQQQQALQRSQLTHSTTRPSVKLSNESEDAAPHRLLPVAEARAAIVRMLTNQSACIIVGETGSGKTTQIPQFAWDDVVSKGLCGGDDANVGIVGCTQPRRVAAVSIAKHVAEQRGVALGGEVGYAVRFDDKTSHKTRIKFMTDGILLREIQADPLLQKYSCIILDEAHERTLHGDVLFGLLKDLTRKRQKDLKIVVMSATLNAQHFSSFWRDAPIGVVHGRSYPVTVYHTAEPQADFVEAAISTILQVHCSEPLKENGGGDILCFLTGQEEIEDAKRVLEHRLKELPNDTPDFQVLTLYSAMPYEQQLRVFEASPVGVRKVILATNIAETSITVEGIKYVVDSGVVKAKSFSAKTGMESLAETDVSRAQATQRAGRAGRMSAGKCYRLYTQDAYERMAENTTPEITRSSLNSVILQMKGIGIQDVETFEFMDKPPTAAIRRAEETLFLLGALDRDRSITALGKALTHFPIEPTAAKSILCGKVYGIPREVVGVIAMIATENIYVTSREGKEKADNCRRTFAKPVGDHISYLALFQHYMRLPRDGTHRKDFCDSNSLSHRQMLKMEDTFKQLMAILDTVEVDADWFHGALEAMTLQHRGGTKSHRVDPHARGDDDGSDRKQSSVKHGGGCGGGNASAGGGDFELVRRALCHGFFMNAAYFDTKLQRYRLVIGQQPVHLHPTSALTFQTRRKPSLVIFNNVVETTQRYMKEVTAIHEQWLQDAAPLLYKRIA</sequence>
<dbReference type="Pfam" id="PF00271">
    <property type="entry name" value="Helicase_C"/>
    <property type="match status" value="1"/>
</dbReference>
<dbReference type="CDD" id="cd18791">
    <property type="entry name" value="SF2_C_RHA"/>
    <property type="match status" value="1"/>
</dbReference>
<feature type="domain" description="Helicase C-terminal" evidence="10">
    <location>
        <begin position="289"/>
        <end position="469"/>
    </location>
</feature>
<dbReference type="PANTHER" id="PTHR18934:SF272">
    <property type="entry name" value="SPLICING FACTOR ATP-DEPENDENT RNA HELICASE, PUTATIVE-RELATED"/>
    <property type="match status" value="1"/>
</dbReference>
<keyword evidence="12" id="KW-1185">Reference proteome</keyword>
<dbReference type="GO" id="GO:0003723">
    <property type="term" value="F:RNA binding"/>
    <property type="evidence" value="ECO:0007669"/>
    <property type="project" value="TreeGrafter"/>
</dbReference>
<dbReference type="SMART" id="SM00490">
    <property type="entry name" value="HELICc"/>
    <property type="match status" value="1"/>
</dbReference>
<dbReference type="OrthoDB" id="10253254at2759"/>
<dbReference type="GO" id="GO:0003724">
    <property type="term" value="F:RNA helicase activity"/>
    <property type="evidence" value="ECO:0007669"/>
    <property type="project" value="UniProtKB-EC"/>
</dbReference>
<dbReference type="FunFam" id="3.40.50.300:FF:000145">
    <property type="entry name" value="probable ATP-dependent RNA helicase DHX40"/>
    <property type="match status" value="1"/>
</dbReference>
<dbReference type="AlphaFoldDB" id="A0A0S4IS51"/>
<dbReference type="GO" id="GO:0005524">
    <property type="term" value="F:ATP binding"/>
    <property type="evidence" value="ECO:0007669"/>
    <property type="project" value="UniProtKB-KW"/>
</dbReference>
<dbReference type="SMART" id="SM00847">
    <property type="entry name" value="HA2"/>
    <property type="match status" value="1"/>
</dbReference>
<dbReference type="InterPro" id="IPR002464">
    <property type="entry name" value="DNA/RNA_helicase_DEAH_CS"/>
</dbReference>
<evidence type="ECO:0000256" key="8">
    <source>
        <dbReference type="SAM" id="MobiDB-lite"/>
    </source>
</evidence>
<dbReference type="VEuPathDB" id="TriTrypDB:BSAL_70755"/>
<dbReference type="Gene3D" id="3.40.50.300">
    <property type="entry name" value="P-loop containing nucleotide triphosphate hydrolases"/>
    <property type="match status" value="2"/>
</dbReference>
<comment type="catalytic activity">
    <reaction evidence="7">
        <text>ATP + H2O = ADP + phosphate + H(+)</text>
        <dbReference type="Rhea" id="RHEA:13065"/>
        <dbReference type="ChEBI" id="CHEBI:15377"/>
        <dbReference type="ChEBI" id="CHEBI:15378"/>
        <dbReference type="ChEBI" id="CHEBI:30616"/>
        <dbReference type="ChEBI" id="CHEBI:43474"/>
        <dbReference type="ChEBI" id="CHEBI:456216"/>
        <dbReference type="EC" id="3.6.4.13"/>
    </reaction>
</comment>
<evidence type="ECO:0000313" key="12">
    <source>
        <dbReference type="Proteomes" id="UP000051952"/>
    </source>
</evidence>
<evidence type="ECO:0000256" key="2">
    <source>
        <dbReference type="ARBA" id="ARBA00012552"/>
    </source>
</evidence>
<dbReference type="OMA" id="CHENFLH"/>
<dbReference type="EC" id="3.6.4.13" evidence="2"/>
<reference evidence="12" key="1">
    <citation type="submission" date="2015-09" db="EMBL/GenBank/DDBJ databases">
        <authorList>
            <consortium name="Pathogen Informatics"/>
        </authorList>
    </citation>
    <scope>NUCLEOTIDE SEQUENCE [LARGE SCALE GENOMIC DNA]</scope>
    <source>
        <strain evidence="12">Lake Konstanz</strain>
    </source>
</reference>
<evidence type="ECO:0000259" key="9">
    <source>
        <dbReference type="PROSITE" id="PS51192"/>
    </source>
</evidence>
<evidence type="ECO:0000259" key="10">
    <source>
        <dbReference type="PROSITE" id="PS51194"/>
    </source>
</evidence>
<proteinExistence type="inferred from homology"/>
<keyword evidence="4" id="KW-0378">Hydrolase</keyword>
<evidence type="ECO:0000256" key="4">
    <source>
        <dbReference type="ARBA" id="ARBA00022801"/>
    </source>
</evidence>
<dbReference type="Proteomes" id="UP000051952">
    <property type="component" value="Unassembled WGS sequence"/>
</dbReference>
<feature type="region of interest" description="Disordered" evidence="8">
    <location>
        <begin position="1"/>
        <end position="77"/>
    </location>
</feature>
<evidence type="ECO:0000313" key="11">
    <source>
        <dbReference type="EMBL" id="CUG05081.1"/>
    </source>
</evidence>
<dbReference type="Gene3D" id="1.20.120.1080">
    <property type="match status" value="1"/>
</dbReference>
<dbReference type="PANTHER" id="PTHR18934">
    <property type="entry name" value="ATP-DEPENDENT RNA HELICASE"/>
    <property type="match status" value="1"/>
</dbReference>
<dbReference type="InterPro" id="IPR048333">
    <property type="entry name" value="HA2_WH"/>
</dbReference>
<dbReference type="InterPro" id="IPR011709">
    <property type="entry name" value="DEAD-box_helicase_OB_fold"/>
</dbReference>
<keyword evidence="5 11" id="KW-0347">Helicase</keyword>
<dbReference type="InterPro" id="IPR001650">
    <property type="entry name" value="Helicase_C-like"/>
</dbReference>
<organism evidence="11 12">
    <name type="scientific">Bodo saltans</name>
    <name type="common">Flagellated protozoan</name>
    <dbReference type="NCBI Taxonomy" id="75058"/>
    <lineage>
        <taxon>Eukaryota</taxon>
        <taxon>Discoba</taxon>
        <taxon>Euglenozoa</taxon>
        <taxon>Kinetoplastea</taxon>
        <taxon>Metakinetoplastina</taxon>
        <taxon>Eubodonida</taxon>
        <taxon>Bodonidae</taxon>
        <taxon>Bodo</taxon>
    </lineage>
</organism>
<dbReference type="InterPro" id="IPR011545">
    <property type="entry name" value="DEAD/DEAH_box_helicase_dom"/>
</dbReference>
<dbReference type="EMBL" id="CYKH01000531">
    <property type="protein sequence ID" value="CUG05081.1"/>
    <property type="molecule type" value="Genomic_DNA"/>
</dbReference>
<evidence type="ECO:0000256" key="7">
    <source>
        <dbReference type="ARBA" id="ARBA00047984"/>
    </source>
</evidence>
<dbReference type="InterPro" id="IPR007502">
    <property type="entry name" value="Helicase-assoc_dom"/>
</dbReference>
<feature type="region of interest" description="Disordered" evidence="8">
    <location>
        <begin position="644"/>
        <end position="679"/>
    </location>
</feature>
<dbReference type="SMART" id="SM00487">
    <property type="entry name" value="DEXDc"/>
    <property type="match status" value="1"/>
</dbReference>
<dbReference type="FunFam" id="3.40.50.300:FF:000578">
    <property type="entry name" value="probable ATP-dependent RNA helicase DHX35"/>
    <property type="match status" value="1"/>
</dbReference>
<comment type="similarity">
    <text evidence="1">Belongs to the DEAD box helicase family. DEAH subfamily.</text>
</comment>
<dbReference type="PROSITE" id="PS51194">
    <property type="entry name" value="HELICASE_CTER"/>
    <property type="match status" value="1"/>
</dbReference>
<evidence type="ECO:0000256" key="6">
    <source>
        <dbReference type="ARBA" id="ARBA00022840"/>
    </source>
</evidence>
<dbReference type="PROSITE" id="PS00690">
    <property type="entry name" value="DEAH_ATP_HELICASE"/>
    <property type="match status" value="1"/>
</dbReference>
<dbReference type="Pfam" id="PF07717">
    <property type="entry name" value="OB_NTP_bind"/>
    <property type="match status" value="1"/>
</dbReference>
<feature type="compositionally biased region" description="Basic and acidic residues" evidence="8">
    <location>
        <begin position="651"/>
        <end position="668"/>
    </location>
</feature>
<feature type="compositionally biased region" description="Polar residues" evidence="8">
    <location>
        <begin position="16"/>
        <end position="36"/>
    </location>
</feature>
<name>A0A0S4IS51_BODSA</name>
<accession>A0A0S4IS51</accession>
<dbReference type="SUPFAM" id="SSF52540">
    <property type="entry name" value="P-loop containing nucleoside triphosphate hydrolases"/>
    <property type="match status" value="1"/>
</dbReference>
<dbReference type="Pfam" id="PF00270">
    <property type="entry name" value="DEAD"/>
    <property type="match status" value="1"/>
</dbReference>